<organism evidence="1 2">
    <name type="scientific">Mycobacterium phage BirdsNest</name>
    <dbReference type="NCBI Taxonomy" id="2686231"/>
    <lineage>
        <taxon>Viruses</taxon>
        <taxon>Duplodnaviria</taxon>
        <taxon>Heunggongvirae</taxon>
        <taxon>Uroviricota</taxon>
        <taxon>Caudoviricetes</taxon>
        <taxon>Bclasvirinae</taxon>
        <taxon>Birdsnestvirus</taxon>
        <taxon>Birdsnestvirus birdsnest</taxon>
    </lineage>
</organism>
<reference evidence="1 2" key="1">
    <citation type="submission" date="2019-12" db="EMBL/GenBank/DDBJ databases">
        <authorList>
            <person name="Lauer M.J."/>
            <person name="Curtus N.L."/>
            <person name="Garlena R.A."/>
            <person name="Russell D.A."/>
            <person name="Pope W.H."/>
            <person name="Jacobs-Sera D."/>
            <person name="Hatfull G.F."/>
        </authorList>
    </citation>
    <scope>NUCLEOTIDE SEQUENCE [LARGE SCALE GENOMIC DNA]</scope>
</reference>
<name>A0A6B9L6Z5_9CAUD</name>
<keyword evidence="2" id="KW-1185">Reference proteome</keyword>
<sequence>MTAPGLDATIAEGRAWLETVMYDEGGECPCCSQNVKVYRRKITASMARVLIDMHRDHGTAWVHLPSIRSAGQDEVLTRHWALIARDADRRPDGSTRTGWWRLTAEGVAWVTGQTTVPKYAVIYDNRCLELEGDPVTIHDALGDRFDYADLMAGR</sequence>
<dbReference type="EMBL" id="MN813686">
    <property type="protein sequence ID" value="QHB37356.1"/>
    <property type="molecule type" value="Genomic_DNA"/>
</dbReference>
<accession>A0A6B9L6Z5</accession>
<proteinExistence type="predicted"/>
<evidence type="ECO:0000313" key="2">
    <source>
        <dbReference type="Proteomes" id="UP000463946"/>
    </source>
</evidence>
<dbReference type="RefSeq" id="YP_009949513.1">
    <property type="nucleotide sequence ID" value="NC_051581.1"/>
</dbReference>
<dbReference type="KEGG" id="vg:60320918"/>
<evidence type="ECO:0000313" key="1">
    <source>
        <dbReference type="EMBL" id="QHB37356.1"/>
    </source>
</evidence>
<dbReference type="Proteomes" id="UP000463946">
    <property type="component" value="Segment"/>
</dbReference>
<dbReference type="GeneID" id="60320918"/>
<protein>
    <submittedName>
        <fullName evidence="1">Uncharacterized protein</fullName>
    </submittedName>
</protein>
<gene>
    <name evidence="1" type="primary">54</name>
    <name evidence="1" type="ORF">PBI_BIRDSNEST_54</name>
</gene>